<feature type="region of interest" description="Disordered" evidence="2">
    <location>
        <begin position="1"/>
        <end position="75"/>
    </location>
</feature>
<keyword evidence="5" id="KW-1185">Reference proteome</keyword>
<proteinExistence type="predicted"/>
<dbReference type="EMBL" id="JADCSA010000003">
    <property type="protein sequence ID" value="MBE7323965.1"/>
    <property type="molecule type" value="Genomic_DNA"/>
</dbReference>
<evidence type="ECO:0000313" key="4">
    <source>
        <dbReference type="EMBL" id="MBE7323965.1"/>
    </source>
</evidence>
<feature type="compositionally biased region" description="Low complexity" evidence="2">
    <location>
        <begin position="1"/>
        <end position="33"/>
    </location>
</feature>
<reference evidence="4 5" key="1">
    <citation type="submission" date="2020-10" db="EMBL/GenBank/DDBJ databases">
        <title>Nocardioides sp. isolated from sludge.</title>
        <authorList>
            <person name="Zhang X."/>
        </authorList>
    </citation>
    <scope>NUCLEOTIDE SEQUENCE [LARGE SCALE GENOMIC DNA]</scope>
    <source>
        <strain evidence="4 5">Y6</strain>
    </source>
</reference>
<protein>
    <submittedName>
        <fullName evidence="4">Septum formation initiator family protein</fullName>
    </submittedName>
</protein>
<evidence type="ECO:0000256" key="1">
    <source>
        <dbReference type="SAM" id="Coils"/>
    </source>
</evidence>
<organism evidence="4 5">
    <name type="scientific">Nocardioides malaquae</name>
    <dbReference type="NCBI Taxonomy" id="2773426"/>
    <lineage>
        <taxon>Bacteria</taxon>
        <taxon>Bacillati</taxon>
        <taxon>Actinomycetota</taxon>
        <taxon>Actinomycetes</taxon>
        <taxon>Propionibacteriales</taxon>
        <taxon>Nocardioidaceae</taxon>
        <taxon>Nocardioides</taxon>
    </lineage>
</organism>
<dbReference type="InterPro" id="IPR007060">
    <property type="entry name" value="FtsL/DivIC"/>
</dbReference>
<feature type="coiled-coil region" evidence="1">
    <location>
        <begin position="108"/>
        <end position="135"/>
    </location>
</feature>
<comment type="caution">
    <text evidence="4">The sequence shown here is derived from an EMBL/GenBank/DDBJ whole genome shotgun (WGS) entry which is preliminary data.</text>
</comment>
<evidence type="ECO:0000256" key="2">
    <source>
        <dbReference type="SAM" id="MobiDB-lite"/>
    </source>
</evidence>
<dbReference type="Pfam" id="PF04977">
    <property type="entry name" value="DivIC"/>
    <property type="match status" value="1"/>
</dbReference>
<evidence type="ECO:0000313" key="5">
    <source>
        <dbReference type="Proteomes" id="UP000756387"/>
    </source>
</evidence>
<sequence>MTPRRSAPTPGGTRRPGRRGAASRVRVAAASAAETIGSTRAVPGPGRTGHGRTGHGRTGPGRTVASRPPAGPRARPTGRAAILLIVLLVLGVSYASSLQAYLDQRATIEATKAEIAASERAIAELEREKRRWQDDAFVKAQARQHLGYLMPGETGYQVLDENGEPLAPVADLADPDEVIKEQPTAWWEDVWSSVELAGNPPPERPDAPRVIDGVKQSEQEKQ</sequence>
<keyword evidence="3" id="KW-0812">Transmembrane</keyword>
<feature type="transmembrane region" description="Helical" evidence="3">
    <location>
        <begin position="81"/>
        <end position="102"/>
    </location>
</feature>
<dbReference type="Proteomes" id="UP000756387">
    <property type="component" value="Unassembled WGS sequence"/>
</dbReference>
<keyword evidence="3" id="KW-0472">Membrane</keyword>
<feature type="region of interest" description="Disordered" evidence="2">
    <location>
        <begin position="195"/>
        <end position="222"/>
    </location>
</feature>
<keyword evidence="3" id="KW-1133">Transmembrane helix</keyword>
<gene>
    <name evidence="4" type="ORF">IEQ44_04790</name>
</gene>
<name>A0ABR9RQW4_9ACTN</name>
<keyword evidence="1" id="KW-0175">Coiled coil</keyword>
<dbReference type="RefSeq" id="WP_193637268.1">
    <property type="nucleotide sequence ID" value="NZ_JADCSA010000003.1"/>
</dbReference>
<evidence type="ECO:0000256" key="3">
    <source>
        <dbReference type="SAM" id="Phobius"/>
    </source>
</evidence>
<accession>A0ABR9RQW4</accession>